<dbReference type="GO" id="GO:0016020">
    <property type="term" value="C:membrane"/>
    <property type="evidence" value="ECO:0007669"/>
    <property type="project" value="UniProtKB-SubCell"/>
</dbReference>
<evidence type="ECO:0000313" key="2">
    <source>
        <dbReference type="EMBL" id="CAE0723403.1"/>
    </source>
</evidence>
<keyword evidence="1" id="KW-0812">Transmembrane</keyword>
<name>A0A7S4AQ81_9STRA</name>
<keyword evidence="1" id="KW-1133">Transmembrane helix</keyword>
<keyword evidence="1" id="KW-0472">Membrane</keyword>
<protein>
    <recommendedName>
        <fullName evidence="3">TLC domain-containing protein</fullName>
    </recommendedName>
</protein>
<sequence>MQLYMGGMGFLTWHMTKKVVTKIPQTPEGRLFGYLDEADRLNSGIFVYQTYDFFTSMFVPEHNTAIFLTHHFLAAVTSWMSLEYQMVHYYAIFFGGCSEISTIFLVLCDFDVYFPAEDRGSLWGMTILFCQVSFTLSFFYYRVIGWWQVSFQLWSDVFAVAKKGCIEEYRPGKGWFLYGFLAMDFLLGALQVYWFAFGILPKVFEVLEN</sequence>
<feature type="transmembrane region" description="Helical" evidence="1">
    <location>
        <begin position="88"/>
        <end position="110"/>
    </location>
</feature>
<dbReference type="EMBL" id="HBIX01023320">
    <property type="protein sequence ID" value="CAE0723403.1"/>
    <property type="molecule type" value="Transcribed_RNA"/>
</dbReference>
<accession>A0A7S4AQ81</accession>
<reference evidence="2" key="1">
    <citation type="submission" date="2021-01" db="EMBL/GenBank/DDBJ databases">
        <authorList>
            <person name="Corre E."/>
            <person name="Pelletier E."/>
            <person name="Niang G."/>
            <person name="Scheremetjew M."/>
            <person name="Finn R."/>
            <person name="Kale V."/>
            <person name="Holt S."/>
            <person name="Cochrane G."/>
            <person name="Meng A."/>
            <person name="Brown T."/>
            <person name="Cohen L."/>
        </authorList>
    </citation>
    <scope>NUCLEOTIDE SEQUENCE</scope>
    <source>
        <strain evidence="2">10249 10 AB</strain>
    </source>
</reference>
<organism evidence="2">
    <name type="scientific">Pseudo-nitzschia australis</name>
    <dbReference type="NCBI Taxonomy" id="44445"/>
    <lineage>
        <taxon>Eukaryota</taxon>
        <taxon>Sar</taxon>
        <taxon>Stramenopiles</taxon>
        <taxon>Ochrophyta</taxon>
        <taxon>Bacillariophyta</taxon>
        <taxon>Bacillariophyceae</taxon>
        <taxon>Bacillariophycidae</taxon>
        <taxon>Bacillariales</taxon>
        <taxon>Bacillariaceae</taxon>
        <taxon>Pseudo-nitzschia</taxon>
    </lineage>
</organism>
<feature type="transmembrane region" description="Helical" evidence="1">
    <location>
        <begin position="122"/>
        <end position="141"/>
    </location>
</feature>
<gene>
    <name evidence="2" type="ORF">PAUS00366_LOCUS16159</name>
</gene>
<proteinExistence type="predicted"/>
<feature type="transmembrane region" description="Helical" evidence="1">
    <location>
        <begin position="175"/>
        <end position="200"/>
    </location>
</feature>
<evidence type="ECO:0008006" key="3">
    <source>
        <dbReference type="Google" id="ProtNLM"/>
    </source>
</evidence>
<dbReference type="AlphaFoldDB" id="A0A7S4AQ81"/>
<evidence type="ECO:0000256" key="1">
    <source>
        <dbReference type="SAM" id="Phobius"/>
    </source>
</evidence>